<evidence type="ECO:0008006" key="4">
    <source>
        <dbReference type="Google" id="ProtNLM"/>
    </source>
</evidence>
<dbReference type="InterPro" id="IPR011010">
    <property type="entry name" value="DNA_brk_join_enz"/>
</dbReference>
<dbReference type="GO" id="GO:0006310">
    <property type="term" value="P:DNA recombination"/>
    <property type="evidence" value="ECO:0000318"/>
    <property type="project" value="GO_Central"/>
</dbReference>
<accession>B9TET1</accession>
<dbReference type="InParanoid" id="B9TET1"/>
<evidence type="ECO:0000313" key="3">
    <source>
        <dbReference type="Proteomes" id="UP000008311"/>
    </source>
</evidence>
<organism evidence="2 3">
    <name type="scientific">Ricinus communis</name>
    <name type="common">Castor bean</name>
    <dbReference type="NCBI Taxonomy" id="3988"/>
    <lineage>
        <taxon>Eukaryota</taxon>
        <taxon>Viridiplantae</taxon>
        <taxon>Streptophyta</taxon>
        <taxon>Embryophyta</taxon>
        <taxon>Tracheophyta</taxon>
        <taxon>Spermatophyta</taxon>
        <taxon>Magnoliopsida</taxon>
        <taxon>eudicotyledons</taxon>
        <taxon>Gunneridae</taxon>
        <taxon>Pentapetalae</taxon>
        <taxon>rosids</taxon>
        <taxon>fabids</taxon>
        <taxon>Malpighiales</taxon>
        <taxon>Euphorbiaceae</taxon>
        <taxon>Acalyphoideae</taxon>
        <taxon>Acalypheae</taxon>
        <taxon>Ricinus</taxon>
    </lineage>
</organism>
<evidence type="ECO:0000313" key="2">
    <source>
        <dbReference type="EMBL" id="EEF25633.1"/>
    </source>
</evidence>
<dbReference type="InterPro" id="IPR013762">
    <property type="entry name" value="Integrase-like_cat_sf"/>
</dbReference>
<evidence type="ECO:0000256" key="1">
    <source>
        <dbReference type="ARBA" id="ARBA00023172"/>
    </source>
</evidence>
<proteinExistence type="predicted"/>
<feature type="non-terminal residue" evidence="2">
    <location>
        <position position="469"/>
    </location>
</feature>
<dbReference type="Proteomes" id="UP000008311">
    <property type="component" value="Unassembled WGS sequence"/>
</dbReference>
<name>B9TET1_RICCO</name>
<reference evidence="3" key="1">
    <citation type="journal article" date="2010" name="Nat. Biotechnol.">
        <title>Draft genome sequence of the oilseed species Ricinus communis.</title>
        <authorList>
            <person name="Chan A.P."/>
            <person name="Crabtree J."/>
            <person name="Zhao Q."/>
            <person name="Lorenzi H."/>
            <person name="Orvis J."/>
            <person name="Puiu D."/>
            <person name="Melake-Berhan A."/>
            <person name="Jones K.M."/>
            <person name="Redman J."/>
            <person name="Chen G."/>
            <person name="Cahoon E.B."/>
            <person name="Gedil M."/>
            <person name="Stanke M."/>
            <person name="Haas B.J."/>
            <person name="Wortman J.R."/>
            <person name="Fraser-Liggett C.M."/>
            <person name="Ravel J."/>
            <person name="Rabinowicz P.D."/>
        </authorList>
    </citation>
    <scope>NUCLEOTIDE SEQUENCE [LARGE SCALE GENOMIC DNA]</scope>
    <source>
        <strain evidence="3">cv. Hale</strain>
    </source>
</reference>
<keyword evidence="1" id="KW-0233">DNA recombination</keyword>
<dbReference type="SUPFAM" id="SSF56349">
    <property type="entry name" value="DNA breaking-rejoining enzymes"/>
    <property type="match status" value="1"/>
</dbReference>
<dbReference type="GO" id="GO:0003677">
    <property type="term" value="F:DNA binding"/>
    <property type="evidence" value="ECO:0007669"/>
    <property type="project" value="InterPro"/>
</dbReference>
<dbReference type="EMBL" id="EQ979252">
    <property type="protein sequence ID" value="EEF25633.1"/>
    <property type="molecule type" value="Genomic_DNA"/>
</dbReference>
<dbReference type="AlphaFoldDB" id="B9TET1"/>
<sequence length="469" mass="52629">MTINLHSFTGKEILYFFPNGISAQTVISKNVRFGDDDWPLHDPENPRLKNYSEAELTISWKRDKNTAYAALPWATIQVVKLFAFLYLHAPAIVCSKRKGNSRNHPTTVCKLIRQLLAFLAHVHEKSLLDGGSLPPAQSLHDVSVRHLRESLRDWDFGRGKDLRRALIYLTSPAIQEACGDLAPSWTPTDIRSLGFKESEARDDYETVLPNLLFRLISNTATDDVVGFLRFLGEPLASDIPGVIPPSFENLDGPAVFQAYVEYRERDYAQKHSKRGNVTYGDGFQAKKNLLESLGCTAGECLSYIRRVHEASCSLIALYTGARYSDLTGFKSGCLQRIRGMWFLVGTHIKHEDIDNPTDQDLWPAIPAMRDALRCLELFTSFTKNHFLISGLNTVEDGCGRAYSPSGLAQALVRYIRRIDEGGAWAKIQVSPHRCRHTLGHQLARADLGLPFIAHQLKHLHSALRAVPPQ</sequence>
<protein>
    <recommendedName>
        <fullName evidence="4">Tyr recombinase domain-containing protein</fullName>
    </recommendedName>
</protein>
<keyword evidence="3" id="KW-1185">Reference proteome</keyword>
<dbReference type="GO" id="GO:0009009">
    <property type="term" value="F:site-specific recombinase activity"/>
    <property type="evidence" value="ECO:0000318"/>
    <property type="project" value="GO_Central"/>
</dbReference>
<gene>
    <name evidence="2" type="ORF">RCOM_1948900</name>
</gene>
<dbReference type="GO" id="GO:0007059">
    <property type="term" value="P:chromosome segregation"/>
    <property type="evidence" value="ECO:0000318"/>
    <property type="project" value="GO_Central"/>
</dbReference>
<dbReference type="Gene3D" id="1.10.443.10">
    <property type="entry name" value="Intergrase catalytic core"/>
    <property type="match status" value="1"/>
</dbReference>